<organism evidence="2 3">
    <name type="scientific">Tannerella sp. oral taxon BU063 isolate Cell 5</name>
    <dbReference type="NCBI Taxonomy" id="1410950"/>
    <lineage>
        <taxon>Bacteria</taxon>
        <taxon>Pseudomonadati</taxon>
        <taxon>Bacteroidota</taxon>
        <taxon>Bacteroidia</taxon>
        <taxon>Bacteroidales</taxon>
        <taxon>Tannerellaceae</taxon>
        <taxon>Tannerella</taxon>
    </lineage>
</organism>
<dbReference type="AlphaFoldDB" id="W2C9E3"/>
<name>W2C9E3_9BACT</name>
<gene>
    <name evidence="2" type="ORF">T229_11950</name>
</gene>
<reference evidence="2 3" key="1">
    <citation type="submission" date="2013-11" db="EMBL/GenBank/DDBJ databases">
        <title>Single cell genomics of uncultured Tannerella BU063 (oral taxon 286).</title>
        <authorList>
            <person name="Beall C.J."/>
            <person name="Campbell A.G."/>
            <person name="Griffen A.L."/>
            <person name="Podar M."/>
            <person name="Leys E.J."/>
        </authorList>
    </citation>
    <scope>NUCLEOTIDE SEQUENCE [LARGE SCALE GENOMIC DNA]</scope>
    <source>
        <strain evidence="2">Cell 5</strain>
    </source>
</reference>
<dbReference type="Proteomes" id="UP000018872">
    <property type="component" value="Unassembled WGS sequence"/>
</dbReference>
<keyword evidence="1" id="KW-0732">Signal</keyword>
<dbReference type="PATRIC" id="fig|1410950.3.peg.1792"/>
<evidence type="ECO:0000313" key="3">
    <source>
        <dbReference type="Proteomes" id="UP000018872"/>
    </source>
</evidence>
<feature type="chain" id="PRO_5004812456" description="Outer membrane protein beta-barrel domain-containing protein" evidence="1">
    <location>
        <begin position="22"/>
        <end position="187"/>
    </location>
</feature>
<comment type="caution">
    <text evidence="2">The sequence shown here is derived from an EMBL/GenBank/DDBJ whole genome shotgun (WGS) entry which is preliminary data.</text>
</comment>
<feature type="signal peptide" evidence="1">
    <location>
        <begin position="1"/>
        <end position="21"/>
    </location>
</feature>
<dbReference type="EMBL" id="AYYC01000727">
    <property type="protein sequence ID" value="ETK03889.1"/>
    <property type="molecule type" value="Genomic_DNA"/>
</dbReference>
<evidence type="ECO:0008006" key="4">
    <source>
        <dbReference type="Google" id="ProtNLM"/>
    </source>
</evidence>
<proteinExistence type="predicted"/>
<evidence type="ECO:0000256" key="1">
    <source>
        <dbReference type="SAM" id="SignalP"/>
    </source>
</evidence>
<sequence>MKKFLMSAIVFALCSIGAANAQLEKGSVLVGGGIGDIQFGLGSGSNFSINLTPRVGYFVQNNLAFGAKVNAGFTGQRGDNTTFSYGINGFGRYYLGNKEVEIGPKEGHFFGEIGVGLGGVKGAEVGFNVNFGPGYAYFLNEHVALEALALYNGQFGKGTVNGLSLNVGLQIYLPVSKLEARAKSLKN</sequence>
<protein>
    <recommendedName>
        <fullName evidence="4">Outer membrane protein beta-barrel domain-containing protein</fullName>
    </recommendedName>
</protein>
<accession>W2C9E3</accession>
<evidence type="ECO:0000313" key="2">
    <source>
        <dbReference type="EMBL" id="ETK03889.1"/>
    </source>
</evidence>